<dbReference type="STRING" id="254406.SAMN04488042_101867"/>
<proteinExistence type="predicted"/>
<evidence type="ECO:0000313" key="2">
    <source>
        <dbReference type="EMBL" id="SFL61433.1"/>
    </source>
</evidence>
<keyword evidence="3" id="KW-1185">Reference proteome</keyword>
<dbReference type="PANTHER" id="PTHR43081:SF19">
    <property type="entry name" value="PH-SENSITIVE ADENYLATE CYCLASE RV1264"/>
    <property type="match status" value="1"/>
</dbReference>
<feature type="domain" description="Guanylate cyclase" evidence="1">
    <location>
        <begin position="163"/>
        <end position="274"/>
    </location>
</feature>
<dbReference type="InterPro" id="IPR029787">
    <property type="entry name" value="Nucleotide_cyclase"/>
</dbReference>
<organism evidence="2 3">
    <name type="scientific">Shimia aestuarii</name>
    <dbReference type="NCBI Taxonomy" id="254406"/>
    <lineage>
        <taxon>Bacteria</taxon>
        <taxon>Pseudomonadati</taxon>
        <taxon>Pseudomonadota</taxon>
        <taxon>Alphaproteobacteria</taxon>
        <taxon>Rhodobacterales</taxon>
        <taxon>Roseobacteraceae</taxon>
    </lineage>
</organism>
<dbReference type="Pfam" id="PF13474">
    <property type="entry name" value="SnoaL_3"/>
    <property type="match status" value="1"/>
</dbReference>
<dbReference type="SMART" id="SM00044">
    <property type="entry name" value="CYCc"/>
    <property type="match status" value="1"/>
</dbReference>
<dbReference type="CDD" id="cd07302">
    <property type="entry name" value="CHD"/>
    <property type="match status" value="1"/>
</dbReference>
<dbReference type="OrthoDB" id="7699763at2"/>
<dbReference type="SUPFAM" id="SSF55073">
    <property type="entry name" value="Nucleotide cyclase"/>
    <property type="match status" value="1"/>
</dbReference>
<dbReference type="GO" id="GO:0006171">
    <property type="term" value="P:cAMP biosynthetic process"/>
    <property type="evidence" value="ECO:0007669"/>
    <property type="project" value="TreeGrafter"/>
</dbReference>
<protein>
    <submittedName>
        <fullName evidence="2">Adenylate cyclase, class 3</fullName>
    </submittedName>
</protein>
<dbReference type="PROSITE" id="PS50125">
    <property type="entry name" value="GUANYLATE_CYCLASE_2"/>
    <property type="match status" value="1"/>
</dbReference>
<dbReference type="InterPro" id="IPR037401">
    <property type="entry name" value="SnoaL-like"/>
</dbReference>
<dbReference type="EMBL" id="FOTQ01000001">
    <property type="protein sequence ID" value="SFL61433.1"/>
    <property type="molecule type" value="Genomic_DNA"/>
</dbReference>
<dbReference type="SUPFAM" id="SSF54427">
    <property type="entry name" value="NTF2-like"/>
    <property type="match status" value="1"/>
</dbReference>
<dbReference type="InterPro" id="IPR050697">
    <property type="entry name" value="Adenylyl/Guanylyl_Cyclase_3/4"/>
</dbReference>
<name>A0A1I4J5G9_9RHOB</name>
<dbReference type="PANTHER" id="PTHR43081">
    <property type="entry name" value="ADENYLATE CYCLASE, TERMINAL-DIFFERENTIATION SPECIFIC-RELATED"/>
    <property type="match status" value="1"/>
</dbReference>
<dbReference type="Gene3D" id="3.10.450.50">
    <property type="match status" value="1"/>
</dbReference>
<dbReference type="AlphaFoldDB" id="A0A1I4J5G9"/>
<reference evidence="2 3" key="1">
    <citation type="submission" date="2016-10" db="EMBL/GenBank/DDBJ databases">
        <authorList>
            <person name="de Groot N.N."/>
        </authorList>
    </citation>
    <scope>NUCLEOTIDE SEQUENCE [LARGE SCALE GENOMIC DNA]</scope>
    <source>
        <strain evidence="2 3">DSM 15283</strain>
    </source>
</reference>
<dbReference type="GO" id="GO:0004016">
    <property type="term" value="F:adenylate cyclase activity"/>
    <property type="evidence" value="ECO:0007669"/>
    <property type="project" value="UniProtKB-ARBA"/>
</dbReference>
<dbReference type="InterPro" id="IPR032710">
    <property type="entry name" value="NTF2-like_dom_sf"/>
</dbReference>
<dbReference type="GO" id="GO:0035556">
    <property type="term" value="P:intracellular signal transduction"/>
    <property type="evidence" value="ECO:0007669"/>
    <property type="project" value="InterPro"/>
</dbReference>
<evidence type="ECO:0000313" key="3">
    <source>
        <dbReference type="Proteomes" id="UP000199144"/>
    </source>
</evidence>
<sequence>MCAGITPSAELGPIVERWLRAYARGDKETVVNLLSNDPALSYVGSADNEIWRGAALKRTLPHYMDEIPRFDWSSTEFRGFSCGDIGWVEWHGDTFARDTGKSVKFRSVFVLALEKGVWRIVLVMNSNPVANMQALGYEAEGFEDLVDAALSAPATLAQTGIATIMFTDIADSTTIAQTIGDARWTAAVNAHVDQVSNVITDHGGTLIKTLGDGTMASFPSSRAGLLAASGLQQAMNAATSEPKLQIRIGLHTGDLVERDGDMFGTVVNKAARIAALAAPGSILLSDATRIMVGGASEFSFGPSTSVALKGLEGDHTLYQLDWQA</sequence>
<dbReference type="Proteomes" id="UP000199144">
    <property type="component" value="Unassembled WGS sequence"/>
</dbReference>
<dbReference type="Pfam" id="PF00211">
    <property type="entry name" value="Guanylate_cyc"/>
    <property type="match status" value="1"/>
</dbReference>
<dbReference type="RefSeq" id="WP_093091188.1">
    <property type="nucleotide sequence ID" value="NZ_FOTQ01000001.1"/>
</dbReference>
<dbReference type="InterPro" id="IPR001054">
    <property type="entry name" value="A/G_cyclase"/>
</dbReference>
<accession>A0A1I4J5G9</accession>
<dbReference type="Gene3D" id="3.30.70.1230">
    <property type="entry name" value="Nucleotide cyclase"/>
    <property type="match status" value="1"/>
</dbReference>
<gene>
    <name evidence="2" type="ORF">SAMN04488042_101867</name>
</gene>
<evidence type="ECO:0000259" key="1">
    <source>
        <dbReference type="PROSITE" id="PS50125"/>
    </source>
</evidence>